<reference evidence="2 3" key="1">
    <citation type="submission" date="2019-08" db="EMBL/GenBank/DDBJ databases">
        <title>The genome sequence of a newly discovered highly antifungal drug resistant Aspergillus species, Aspergillus tanneri NIH 1004.</title>
        <authorList>
            <person name="Mounaud S."/>
            <person name="Singh I."/>
            <person name="Joardar V."/>
            <person name="Pakala S."/>
            <person name="Pakala S."/>
            <person name="Venepally P."/>
            <person name="Chung J.K."/>
            <person name="Losada L."/>
            <person name="Nierman W.C."/>
        </authorList>
    </citation>
    <scope>NUCLEOTIDE SEQUENCE [LARGE SCALE GENOMIC DNA]</scope>
    <source>
        <strain evidence="2 3">NIH1004</strain>
    </source>
</reference>
<feature type="compositionally biased region" description="Basic and acidic residues" evidence="1">
    <location>
        <begin position="244"/>
        <end position="254"/>
    </location>
</feature>
<dbReference type="GeneID" id="54326342"/>
<name>A0A5M9N023_9EURO</name>
<dbReference type="RefSeq" id="XP_033430311.1">
    <property type="nucleotide sequence ID" value="XM_033568316.1"/>
</dbReference>
<dbReference type="OrthoDB" id="3647246at2759"/>
<dbReference type="AlphaFoldDB" id="A0A5M9N023"/>
<organism evidence="2 3">
    <name type="scientific">Aspergillus tanneri</name>
    <dbReference type="NCBI Taxonomy" id="1220188"/>
    <lineage>
        <taxon>Eukaryota</taxon>
        <taxon>Fungi</taxon>
        <taxon>Dikarya</taxon>
        <taxon>Ascomycota</taxon>
        <taxon>Pezizomycotina</taxon>
        <taxon>Eurotiomycetes</taxon>
        <taxon>Eurotiomycetidae</taxon>
        <taxon>Eurotiales</taxon>
        <taxon>Aspergillaceae</taxon>
        <taxon>Aspergillus</taxon>
        <taxon>Aspergillus subgen. Circumdati</taxon>
    </lineage>
</organism>
<comment type="caution">
    <text evidence="2">The sequence shown here is derived from an EMBL/GenBank/DDBJ whole genome shotgun (WGS) entry which is preliminary data.</text>
</comment>
<dbReference type="EMBL" id="QUQM01000001">
    <property type="protein sequence ID" value="KAA8650950.1"/>
    <property type="molecule type" value="Genomic_DNA"/>
</dbReference>
<evidence type="ECO:0000313" key="3">
    <source>
        <dbReference type="Proteomes" id="UP000324241"/>
    </source>
</evidence>
<sequence>MENPQNHCLLEYARFFGIANNFTAVDPQSYIDESCEIPIPELKHSVVDRQFQGIQHSPEQNIFKEKLNIRKGGVRFLSSIIQAEKGEIKWDDCLPDFDHVDNLRLETPILSAVHDTDMLLSRSPLIYSESDIDLQPLEVSTEDKPQSHFLSNSNQAMEEIKAEKLSCTKDSLVLIQNAAQCSPPSAYELEELFSSETRLGQDDLIFPEPPPLILSSVHDTYRRSPSSDAKSQMLPSPVSPESFMRFEKPHLSPR</sequence>
<gene>
    <name evidence="2" type="ORF">ATNIH1004_003640</name>
</gene>
<protein>
    <submittedName>
        <fullName evidence="2">Uncharacterized protein</fullName>
    </submittedName>
</protein>
<proteinExistence type="predicted"/>
<accession>A0A5M9N023</accession>
<evidence type="ECO:0000313" key="2">
    <source>
        <dbReference type="EMBL" id="KAA8650950.1"/>
    </source>
</evidence>
<evidence type="ECO:0000256" key="1">
    <source>
        <dbReference type="SAM" id="MobiDB-lite"/>
    </source>
</evidence>
<feature type="region of interest" description="Disordered" evidence="1">
    <location>
        <begin position="219"/>
        <end position="254"/>
    </location>
</feature>
<feature type="compositionally biased region" description="Polar residues" evidence="1">
    <location>
        <begin position="223"/>
        <end position="234"/>
    </location>
</feature>
<dbReference type="Proteomes" id="UP000324241">
    <property type="component" value="Unassembled WGS sequence"/>
</dbReference>